<dbReference type="PANTHER" id="PTHR46082">
    <property type="entry name" value="ATP/GTP-BINDING PROTEIN-RELATED"/>
    <property type="match status" value="1"/>
</dbReference>
<keyword evidence="2" id="KW-1185">Reference proteome</keyword>
<dbReference type="PANTHER" id="PTHR46082:SF11">
    <property type="entry name" value="AAA+ ATPASE DOMAIN-CONTAINING PROTEIN-RELATED"/>
    <property type="match status" value="1"/>
</dbReference>
<organism evidence="1 2">
    <name type="scientific">Cladophialophora bantiana (strain ATCC 10958 / CBS 173.52 / CDC B-1940 / NIH 8579)</name>
    <name type="common">Xylohypha bantiana</name>
    <dbReference type="NCBI Taxonomy" id="1442370"/>
    <lineage>
        <taxon>Eukaryota</taxon>
        <taxon>Fungi</taxon>
        <taxon>Dikarya</taxon>
        <taxon>Ascomycota</taxon>
        <taxon>Pezizomycotina</taxon>
        <taxon>Eurotiomycetes</taxon>
        <taxon>Chaetothyriomycetidae</taxon>
        <taxon>Chaetothyriales</taxon>
        <taxon>Herpotrichiellaceae</taxon>
        <taxon>Cladophialophora</taxon>
    </lineage>
</organism>
<proteinExistence type="predicted"/>
<dbReference type="RefSeq" id="XP_016620881.1">
    <property type="nucleotide sequence ID" value="XM_016763268.1"/>
</dbReference>
<dbReference type="AlphaFoldDB" id="A0A0D2G6I0"/>
<dbReference type="Proteomes" id="UP000053789">
    <property type="component" value="Unassembled WGS sequence"/>
</dbReference>
<sequence length="213" mass="23463">MASIDSQGHEILCALPTALAAVQLMLDETHQEQRLDPRDDTQYTLGSIRDHNVAIACLSAGQIFIGAAASIASRMSTKFPRAVYQETLDPISDYEMLFTTLENPCLKDSKRTGFLDSPPQPLLQALVNLQARHLGGDHGLTTHLNLITNSANFKRPGPESDVLFESFCEDPNERPNCSDCDRSQKVNRESREHGSVIVHHGAISCRNRVGIVL</sequence>
<dbReference type="EMBL" id="KN846986">
    <property type="protein sequence ID" value="KIW94212.1"/>
    <property type="molecule type" value="Genomic_DNA"/>
</dbReference>
<dbReference type="GeneID" id="27698456"/>
<accession>A0A0D2G6I0</accession>
<name>A0A0D2G6I0_CLAB1</name>
<evidence type="ECO:0000313" key="1">
    <source>
        <dbReference type="EMBL" id="KIW94212.1"/>
    </source>
</evidence>
<dbReference type="GO" id="GO:0003824">
    <property type="term" value="F:catalytic activity"/>
    <property type="evidence" value="ECO:0007669"/>
    <property type="project" value="InterPro"/>
</dbReference>
<protein>
    <submittedName>
        <fullName evidence="1">Uncharacterized protein</fullName>
    </submittedName>
</protein>
<reference evidence="1" key="1">
    <citation type="submission" date="2015-01" db="EMBL/GenBank/DDBJ databases">
        <title>The Genome Sequence of Cladophialophora bantiana CBS 173.52.</title>
        <authorList>
            <consortium name="The Broad Institute Genomics Platform"/>
            <person name="Cuomo C."/>
            <person name="de Hoog S."/>
            <person name="Gorbushina A."/>
            <person name="Stielow B."/>
            <person name="Teixiera M."/>
            <person name="Abouelleil A."/>
            <person name="Chapman S.B."/>
            <person name="Priest M."/>
            <person name="Young S.K."/>
            <person name="Wortman J."/>
            <person name="Nusbaum C."/>
            <person name="Birren B."/>
        </authorList>
    </citation>
    <scope>NUCLEOTIDE SEQUENCE [LARGE SCALE GENOMIC DNA]</scope>
    <source>
        <strain evidence="1">CBS 173.52</strain>
    </source>
</reference>
<dbReference type="GO" id="GO:0009116">
    <property type="term" value="P:nucleoside metabolic process"/>
    <property type="evidence" value="ECO:0007669"/>
    <property type="project" value="InterPro"/>
</dbReference>
<evidence type="ECO:0000313" key="2">
    <source>
        <dbReference type="Proteomes" id="UP000053789"/>
    </source>
</evidence>
<gene>
    <name evidence="1" type="ORF">Z519_05528</name>
</gene>
<dbReference type="VEuPathDB" id="FungiDB:Z519_05528"/>
<dbReference type="OrthoDB" id="1577640at2759"/>
<dbReference type="InterPro" id="IPR053137">
    <property type="entry name" value="NLR-like"/>
</dbReference>
<dbReference type="InterPro" id="IPR035994">
    <property type="entry name" value="Nucleoside_phosphorylase_sf"/>
</dbReference>
<dbReference type="Gene3D" id="3.40.50.1580">
    <property type="entry name" value="Nucleoside phosphorylase domain"/>
    <property type="match status" value="1"/>
</dbReference>
<dbReference type="HOGENOM" id="CLU_1294258_0_0_1"/>